<dbReference type="Gene3D" id="3.30.1330.60">
    <property type="entry name" value="OmpA-like domain"/>
    <property type="match status" value="1"/>
</dbReference>
<dbReference type="GO" id="GO:0016020">
    <property type="term" value="C:membrane"/>
    <property type="evidence" value="ECO:0007669"/>
    <property type="project" value="UniProtKB-UniRule"/>
</dbReference>
<name>A0A2R4MAQ1_9HYPH</name>
<dbReference type="InterPro" id="IPR050330">
    <property type="entry name" value="Bact_OuterMem_StrucFunc"/>
</dbReference>
<dbReference type="InterPro" id="IPR036737">
    <property type="entry name" value="OmpA-like_sf"/>
</dbReference>
<dbReference type="STRING" id="1122213.GCA_000423365_03247"/>
<sequence>MRNALITNTMLAVLSLAPLQAIAQEEASQEAPQEQTAPQDASQATPADVVVAYEQYAEAILSFRQAEVEAETVLEARESLLDICVSLEMPDLSACLDQYIAPEMRVANDIEPLEPEAAESSSVLEVETEAAVEAAAEPLEGEGVLDTPAAEVQQEPASEETATQETATEETASQETSNQEAPVELIAAYEEYVSARFAFDQVQAEGGDVEAAADTAMMAREYLVEVCASLGVPELEACLDQYIAPDMRIANDLAPLKFEATQESEAVLEAPEAEATTEGQVEAEASTSEMDAGSIDQPVDEATELLESAQNVEAETGPEDVAPVLDSAKEETSTPVEGEAEVAADTEASASSETEVKEDVKAEDTADTTPPENDAEAQEATTQMDVTSITAEEGERLAATDESAVTRGAPEDAEVMEQSTTDFRVVFQFNNQVIVENQDNSRLEQEADETYIERLSNGRIRETILRANGTAIVTIYNRNGDIIRRSRFTADGEEQVLVYVDEAYEQDLLEWRDPALDLGPLRLDIPVSEYVLDADNANEDELVQFLDQPPVERVQRLYSVNEVKRSARVRDMVRRLEIGGLTFETNKATIPTDQVASLTNVANAMLDMLEENPAETFLIEGHTDAVGGEIYNLALSDRRAETVAVILSRAFGVPPENLATQGYGERYLKIRTQQADRRNRRVTIKRITPLISPVARR</sequence>
<dbReference type="AlphaFoldDB" id="A0A2R4MAQ1"/>
<dbReference type="PROSITE" id="PS51123">
    <property type="entry name" value="OMPA_2"/>
    <property type="match status" value="1"/>
</dbReference>
<feature type="domain" description="OmpA-like" evidence="4">
    <location>
        <begin position="570"/>
        <end position="690"/>
    </location>
</feature>
<feature type="region of interest" description="Disordered" evidence="2">
    <location>
        <begin position="311"/>
        <end position="383"/>
    </location>
</feature>
<dbReference type="Pfam" id="PF00691">
    <property type="entry name" value="OmpA"/>
    <property type="match status" value="1"/>
</dbReference>
<evidence type="ECO:0000313" key="6">
    <source>
        <dbReference type="Proteomes" id="UP000258927"/>
    </source>
</evidence>
<evidence type="ECO:0000256" key="2">
    <source>
        <dbReference type="SAM" id="MobiDB-lite"/>
    </source>
</evidence>
<dbReference type="CDD" id="cd07185">
    <property type="entry name" value="OmpA_C-like"/>
    <property type="match status" value="1"/>
</dbReference>
<keyword evidence="3" id="KW-0732">Signal</keyword>
<accession>A0A2R4MAQ1</accession>
<feature type="signal peptide" evidence="3">
    <location>
        <begin position="1"/>
        <end position="23"/>
    </location>
</feature>
<dbReference type="RefSeq" id="WP_245985788.1">
    <property type="nucleotide sequence ID" value="NZ_CP021330.1"/>
</dbReference>
<dbReference type="InterPro" id="IPR006665">
    <property type="entry name" value="OmpA-like"/>
</dbReference>
<evidence type="ECO:0000256" key="3">
    <source>
        <dbReference type="SAM" id="SignalP"/>
    </source>
</evidence>
<evidence type="ECO:0000313" key="5">
    <source>
        <dbReference type="EMBL" id="AVX03080.1"/>
    </source>
</evidence>
<evidence type="ECO:0000256" key="1">
    <source>
        <dbReference type="PROSITE-ProRule" id="PRU00473"/>
    </source>
</evidence>
<dbReference type="PANTHER" id="PTHR30329">
    <property type="entry name" value="STATOR ELEMENT OF FLAGELLAR MOTOR COMPLEX"/>
    <property type="match status" value="1"/>
</dbReference>
<protein>
    <submittedName>
        <fullName evidence="5">Outer membrane porin</fullName>
    </submittedName>
</protein>
<organism evidence="5 6">
    <name type="scientific">Maritalea myrionectae</name>
    <dbReference type="NCBI Taxonomy" id="454601"/>
    <lineage>
        <taxon>Bacteria</taxon>
        <taxon>Pseudomonadati</taxon>
        <taxon>Pseudomonadota</taxon>
        <taxon>Alphaproteobacteria</taxon>
        <taxon>Hyphomicrobiales</taxon>
        <taxon>Devosiaceae</taxon>
        <taxon>Maritalea</taxon>
    </lineage>
</organism>
<keyword evidence="6" id="KW-1185">Reference proteome</keyword>
<reference evidence="5 6" key="1">
    <citation type="submission" date="2017-05" db="EMBL/GenBank/DDBJ databases">
        <title>Genome Analysis of Maritalea myrionectae HL2708#5.</title>
        <authorList>
            <consortium name="Cotde Inc.-PKNU"/>
            <person name="Jang D."/>
            <person name="Oh H.-M."/>
        </authorList>
    </citation>
    <scope>NUCLEOTIDE SEQUENCE [LARGE SCALE GENOMIC DNA]</scope>
    <source>
        <strain evidence="5 6">HL2708#5</strain>
    </source>
</reference>
<dbReference type="SUPFAM" id="SSF103088">
    <property type="entry name" value="OmpA-like"/>
    <property type="match status" value="1"/>
</dbReference>
<evidence type="ECO:0000259" key="4">
    <source>
        <dbReference type="PROSITE" id="PS51123"/>
    </source>
</evidence>
<feature type="compositionally biased region" description="Basic and acidic residues" evidence="2">
    <location>
        <begin position="354"/>
        <end position="364"/>
    </location>
</feature>
<gene>
    <name evidence="5" type="ORF">MXMO3_00535</name>
</gene>
<dbReference type="Proteomes" id="UP000258927">
    <property type="component" value="Chromosome"/>
</dbReference>
<feature type="region of interest" description="Disordered" evidence="2">
    <location>
        <begin position="150"/>
        <end position="180"/>
    </location>
</feature>
<dbReference type="KEGG" id="mmyr:MXMO3_00535"/>
<dbReference type="EMBL" id="CP021330">
    <property type="protein sequence ID" value="AVX03080.1"/>
    <property type="molecule type" value="Genomic_DNA"/>
</dbReference>
<proteinExistence type="predicted"/>
<feature type="region of interest" description="Disordered" evidence="2">
    <location>
        <begin position="264"/>
        <end position="293"/>
    </location>
</feature>
<dbReference type="PANTHER" id="PTHR30329:SF21">
    <property type="entry name" value="LIPOPROTEIN YIAD-RELATED"/>
    <property type="match status" value="1"/>
</dbReference>
<keyword evidence="1" id="KW-0472">Membrane</keyword>
<feature type="chain" id="PRO_5015331168" evidence="3">
    <location>
        <begin position="24"/>
        <end position="697"/>
    </location>
</feature>
<feature type="compositionally biased region" description="Low complexity" evidence="2">
    <location>
        <begin position="153"/>
        <end position="180"/>
    </location>
</feature>